<dbReference type="Pfam" id="PF01541">
    <property type="entry name" value="GIY-YIG"/>
    <property type="match status" value="1"/>
</dbReference>
<sequence length="480" mass="55390">MEHFLIEQHLNFKEQYYSVVDIETTGNRMSNNRMTEICIVRMLGNKIEEKYTTLIDPESLIPDFITGLTGIDNEMVASAPLFSEVAEEIERMTRDCIFVAHNVNFDYNIIRNEFKRIGFDFKRKKLCTVRLSRELIPGMNSYSLGKLCNSLGINLENRHRAEGDTDATVTLFQKLLEIDEDGTEFSKFLKGSSKEGTFPPHLDRNLFHNLPDAPGVYLFKNQARKVIYVGKAISLKKRVLSHFYSKTSKSYLMCQEIHHIEHIPTGNELVALLQEADLIRHYYPKFNSAQKKPRKAYQILHYKNQLGVIQFAVGLVKSYDYSVVTHYNRAHAVEQLEQLCEDFNLCPRYCSFKTQADCSSHYKIKNCKGVCKKEELVSLYNIRATQAIASLHNQNPNYIIKQPGRTAEESCFVMVKDGEYQGYGYVDQYASIASISDCEDFIDRKVANYHTNQIIRSYLKKYGEQNVILEHTPDEPAYSD</sequence>
<proteinExistence type="predicted"/>
<dbReference type="RefSeq" id="WP_015363143.1">
    <property type="nucleotide sequence ID" value="NZ_QKZR01000003.1"/>
</dbReference>
<dbReference type="Gene3D" id="3.40.1440.10">
    <property type="entry name" value="GIY-YIG endonuclease"/>
    <property type="match status" value="1"/>
</dbReference>
<dbReference type="InterPro" id="IPR000305">
    <property type="entry name" value="GIY-YIG_endonuc"/>
</dbReference>
<name>A0ABX5PX94_9FLAO</name>
<evidence type="ECO:0000259" key="1">
    <source>
        <dbReference type="PROSITE" id="PS50164"/>
    </source>
</evidence>
<dbReference type="EMBL" id="QKZR01000003">
    <property type="protein sequence ID" value="PZX39808.1"/>
    <property type="molecule type" value="Genomic_DNA"/>
</dbReference>
<dbReference type="CDD" id="cd06127">
    <property type="entry name" value="DEDDh"/>
    <property type="match status" value="1"/>
</dbReference>
<evidence type="ECO:0000313" key="3">
    <source>
        <dbReference type="Proteomes" id="UP000248584"/>
    </source>
</evidence>
<dbReference type="InterPro" id="IPR013520">
    <property type="entry name" value="Ribonucl_H"/>
</dbReference>
<dbReference type="InterPro" id="IPR006054">
    <property type="entry name" value="DnaQ"/>
</dbReference>
<evidence type="ECO:0000313" key="2">
    <source>
        <dbReference type="EMBL" id="PZX39808.1"/>
    </source>
</evidence>
<keyword evidence="3" id="KW-1185">Reference proteome</keyword>
<dbReference type="InterPro" id="IPR012337">
    <property type="entry name" value="RNaseH-like_sf"/>
</dbReference>
<dbReference type="PANTHER" id="PTHR30231:SF41">
    <property type="entry name" value="DNA POLYMERASE III SUBUNIT EPSILON"/>
    <property type="match status" value="1"/>
</dbReference>
<dbReference type="Pfam" id="PF00929">
    <property type="entry name" value="RNase_T"/>
    <property type="match status" value="1"/>
</dbReference>
<protein>
    <submittedName>
        <fullName evidence="2">DNA polymerase-3 subunit epsilon</fullName>
    </submittedName>
</protein>
<reference evidence="2 3" key="1">
    <citation type="submission" date="2018-06" db="EMBL/GenBank/DDBJ databases">
        <title>Genomic Encyclopedia of Archaeal and Bacterial Type Strains, Phase II (KMG-II): from individual species to whole genera.</title>
        <authorList>
            <person name="Goeker M."/>
        </authorList>
    </citation>
    <scope>NUCLEOTIDE SEQUENCE [LARGE SCALE GENOMIC DNA]</scope>
    <source>
        <strain evidence="2 3">DSM 17205</strain>
    </source>
</reference>
<dbReference type="CDD" id="cd10434">
    <property type="entry name" value="GIY-YIG_UvrC_Cho"/>
    <property type="match status" value="1"/>
</dbReference>
<feature type="domain" description="GIY-YIG" evidence="1">
    <location>
        <begin position="212"/>
        <end position="288"/>
    </location>
</feature>
<comment type="caution">
    <text evidence="2">The sequence shown here is derived from an EMBL/GenBank/DDBJ whole genome shotgun (WGS) entry which is preliminary data.</text>
</comment>
<dbReference type="SMART" id="SM00479">
    <property type="entry name" value="EXOIII"/>
    <property type="match status" value="1"/>
</dbReference>
<dbReference type="InterPro" id="IPR036397">
    <property type="entry name" value="RNaseH_sf"/>
</dbReference>
<organism evidence="2 3">
    <name type="scientific">Nonlabens dokdonensis</name>
    <dbReference type="NCBI Taxonomy" id="328515"/>
    <lineage>
        <taxon>Bacteria</taxon>
        <taxon>Pseudomonadati</taxon>
        <taxon>Bacteroidota</taxon>
        <taxon>Flavobacteriia</taxon>
        <taxon>Flavobacteriales</taxon>
        <taxon>Flavobacteriaceae</taxon>
        <taxon>Nonlabens</taxon>
    </lineage>
</organism>
<dbReference type="SUPFAM" id="SSF82771">
    <property type="entry name" value="GIY-YIG endonuclease"/>
    <property type="match status" value="1"/>
</dbReference>
<dbReference type="NCBIfam" id="TIGR00573">
    <property type="entry name" value="dnaq"/>
    <property type="match status" value="1"/>
</dbReference>
<dbReference type="Gene3D" id="3.30.420.10">
    <property type="entry name" value="Ribonuclease H-like superfamily/Ribonuclease H"/>
    <property type="match status" value="1"/>
</dbReference>
<dbReference type="SMART" id="SM00465">
    <property type="entry name" value="GIYc"/>
    <property type="match status" value="1"/>
</dbReference>
<dbReference type="InterPro" id="IPR047296">
    <property type="entry name" value="GIY-YIG_UvrC_Cho"/>
</dbReference>
<dbReference type="InterPro" id="IPR035901">
    <property type="entry name" value="GIY-YIG_endonuc_sf"/>
</dbReference>
<gene>
    <name evidence="2" type="ORF">LX97_02165</name>
</gene>
<dbReference type="PANTHER" id="PTHR30231">
    <property type="entry name" value="DNA POLYMERASE III SUBUNIT EPSILON"/>
    <property type="match status" value="1"/>
</dbReference>
<dbReference type="PROSITE" id="PS50164">
    <property type="entry name" value="GIY_YIG"/>
    <property type="match status" value="1"/>
</dbReference>
<dbReference type="SUPFAM" id="SSF53098">
    <property type="entry name" value="Ribonuclease H-like"/>
    <property type="match status" value="1"/>
</dbReference>
<accession>A0ABX5PX94</accession>
<dbReference type="Proteomes" id="UP000248584">
    <property type="component" value="Unassembled WGS sequence"/>
</dbReference>